<dbReference type="AlphaFoldDB" id="A0A9N8DAS4"/>
<reference evidence="3" key="1">
    <citation type="submission" date="2020-06" db="EMBL/GenBank/DDBJ databases">
        <authorList>
            <consortium name="Plant Systems Biology data submission"/>
        </authorList>
    </citation>
    <scope>NUCLEOTIDE SEQUENCE</scope>
    <source>
        <strain evidence="3">D6</strain>
    </source>
</reference>
<dbReference type="Proteomes" id="UP001153069">
    <property type="component" value="Unassembled WGS sequence"/>
</dbReference>
<proteinExistence type="predicted"/>
<organism evidence="3 4">
    <name type="scientific">Seminavis robusta</name>
    <dbReference type="NCBI Taxonomy" id="568900"/>
    <lineage>
        <taxon>Eukaryota</taxon>
        <taxon>Sar</taxon>
        <taxon>Stramenopiles</taxon>
        <taxon>Ochrophyta</taxon>
        <taxon>Bacillariophyta</taxon>
        <taxon>Bacillariophyceae</taxon>
        <taxon>Bacillariophycidae</taxon>
        <taxon>Naviculales</taxon>
        <taxon>Naviculaceae</taxon>
        <taxon>Seminavis</taxon>
    </lineage>
</organism>
<accession>A0A9N8DAS4</accession>
<sequence>MMMSSLLLVQLLSLSLVLFHGAHGGSNEAHRFVVVRHETTDPSNNNNVSLHKNTVKKPSLPPLEFHRRFMEEAHLVEEEVDEGEYMDEEDFEEDEEIDEDNISALDLDSDSDDDFEYYFEDSSDDDDDEDEQSQWEHFNHPHQEEIFGDEFEEFGDEFEEFDEDEFDTFEWFEDDFFCYPEDRSWYKEQDFYISNAVCHVDEGEYDFWDIDEMMEEDPFFFYEDDPLFYMSPQEIDQHFDSQDEQPHFLLPKSIEPGEAVPIRWRHTLEIVEDDEIFAVGLPPELLQGFRDYFETTGVLDVVNELLYPTINDTAPYQERVPFNLTRKQEEEAKVWTMKDGYHWNVKRADHWPTDMVWFDPADEACYERLNEILRRGNFEMVMNTIRQQLNQPNLVIHGNGAIIVSHFDDADPENEDTIAHLHRDAPETRGAFYNILIPIYLPEAEDQEASLYIGGFEDMCAPINLKYNVATVIGSDSWHATGECDYRASKGFRLSMSVWVSEITERNVEVLADDTTSSWPIHDDKDWYRAQKGRNLANDFGRAPIETRDLRNDCAETRHRCNFWEVRSQCAKTCGLYMETDEYYSHLDALRSV</sequence>
<feature type="region of interest" description="Disordered" evidence="1">
    <location>
        <begin position="78"/>
        <end position="142"/>
    </location>
</feature>
<dbReference type="OrthoDB" id="39375at2759"/>
<protein>
    <submittedName>
        <fullName evidence="3">Uncharacterized protein</fullName>
    </submittedName>
</protein>
<keyword evidence="4" id="KW-1185">Reference proteome</keyword>
<keyword evidence="2" id="KW-0732">Signal</keyword>
<dbReference type="EMBL" id="CAICTM010000063">
    <property type="protein sequence ID" value="CAB9499563.1"/>
    <property type="molecule type" value="Genomic_DNA"/>
</dbReference>
<evidence type="ECO:0000256" key="2">
    <source>
        <dbReference type="SAM" id="SignalP"/>
    </source>
</evidence>
<feature type="signal peptide" evidence="2">
    <location>
        <begin position="1"/>
        <end position="24"/>
    </location>
</feature>
<feature type="chain" id="PRO_5040120998" evidence="2">
    <location>
        <begin position="25"/>
        <end position="593"/>
    </location>
</feature>
<name>A0A9N8DAS4_9STRA</name>
<feature type="compositionally biased region" description="Acidic residues" evidence="1">
    <location>
        <begin position="78"/>
        <end position="133"/>
    </location>
</feature>
<evidence type="ECO:0000256" key="1">
    <source>
        <dbReference type="SAM" id="MobiDB-lite"/>
    </source>
</evidence>
<gene>
    <name evidence="3" type="ORF">SEMRO_64_G036160.1</name>
</gene>
<evidence type="ECO:0000313" key="3">
    <source>
        <dbReference type="EMBL" id="CAB9499563.1"/>
    </source>
</evidence>
<comment type="caution">
    <text evidence="3">The sequence shown here is derived from an EMBL/GenBank/DDBJ whole genome shotgun (WGS) entry which is preliminary data.</text>
</comment>
<evidence type="ECO:0000313" key="4">
    <source>
        <dbReference type="Proteomes" id="UP001153069"/>
    </source>
</evidence>